<dbReference type="RefSeq" id="XP_022285556.1">
    <property type="nucleotide sequence ID" value="XM_022429406.1"/>
</dbReference>
<protein>
    <submittedName>
        <fullName evidence="1">Uncharacterized protein</fullName>
    </submittedName>
</protein>
<comment type="caution">
    <text evidence="1">The sequence shown here is derived from an EMBL/GenBank/DDBJ whole genome shotgun (WGS) entry which is preliminary data.</text>
</comment>
<dbReference type="EMBL" id="LSBJ02000003">
    <property type="protein sequence ID" value="OWT43107.1"/>
    <property type="molecule type" value="Genomic_DNA"/>
</dbReference>
<accession>A0A219AQQ7</accession>
<dbReference type="Proteomes" id="UP000078397">
    <property type="component" value="Unassembled WGS sequence"/>
</dbReference>
<organism evidence="1 2">
    <name type="scientific">Pochonia chlamydosporia 170</name>
    <dbReference type="NCBI Taxonomy" id="1380566"/>
    <lineage>
        <taxon>Eukaryota</taxon>
        <taxon>Fungi</taxon>
        <taxon>Dikarya</taxon>
        <taxon>Ascomycota</taxon>
        <taxon>Pezizomycotina</taxon>
        <taxon>Sordariomycetes</taxon>
        <taxon>Hypocreomycetidae</taxon>
        <taxon>Hypocreales</taxon>
        <taxon>Clavicipitaceae</taxon>
        <taxon>Pochonia</taxon>
    </lineage>
</organism>
<evidence type="ECO:0000313" key="2">
    <source>
        <dbReference type="Proteomes" id="UP000078397"/>
    </source>
</evidence>
<keyword evidence="2" id="KW-1185">Reference proteome</keyword>
<proteinExistence type="predicted"/>
<reference evidence="1 2" key="1">
    <citation type="journal article" date="2016" name="PLoS Pathog.">
        <title>Biosynthesis of antibiotic leucinostatins in bio-control fungus Purpureocillium lilacinum and their inhibition on phytophthora revealed by genome mining.</title>
        <authorList>
            <person name="Wang G."/>
            <person name="Liu Z."/>
            <person name="Lin R."/>
            <person name="Li E."/>
            <person name="Mao Z."/>
            <person name="Ling J."/>
            <person name="Yang Y."/>
            <person name="Yin W.B."/>
            <person name="Xie B."/>
        </authorList>
    </citation>
    <scope>NUCLEOTIDE SEQUENCE [LARGE SCALE GENOMIC DNA]</scope>
    <source>
        <strain evidence="1">170</strain>
    </source>
</reference>
<dbReference type="GeneID" id="33936645"/>
<name>A0A219AQQ7_METCM</name>
<gene>
    <name evidence="1" type="ORF">VFPPC_17717</name>
</gene>
<dbReference type="AlphaFoldDB" id="A0A219AQQ7"/>
<sequence>MSECRFYHDAFENVRRISHYSLTPINSLAHFTPGAVEVIWGHSTATKNTSHQEGK</sequence>
<evidence type="ECO:0000313" key="1">
    <source>
        <dbReference type="EMBL" id="OWT43107.1"/>
    </source>
</evidence>
<dbReference type="KEGG" id="pchm:VFPPC_17717"/>